<dbReference type="Proteomes" id="UP001301958">
    <property type="component" value="Unassembled WGS sequence"/>
</dbReference>
<name>A0AAN7GRY0_9PEZI</name>
<comment type="caution">
    <text evidence="2">The sequence shown here is derived from an EMBL/GenBank/DDBJ whole genome shotgun (WGS) entry which is preliminary data.</text>
</comment>
<reference evidence="2" key="1">
    <citation type="journal article" date="2023" name="Mol. Phylogenet. Evol.">
        <title>Genome-scale phylogeny and comparative genomics of the fungal order Sordariales.</title>
        <authorList>
            <person name="Hensen N."/>
            <person name="Bonometti L."/>
            <person name="Westerberg I."/>
            <person name="Brannstrom I.O."/>
            <person name="Guillou S."/>
            <person name="Cros-Aarteil S."/>
            <person name="Calhoun S."/>
            <person name="Haridas S."/>
            <person name="Kuo A."/>
            <person name="Mondo S."/>
            <person name="Pangilinan J."/>
            <person name="Riley R."/>
            <person name="LaButti K."/>
            <person name="Andreopoulos B."/>
            <person name="Lipzen A."/>
            <person name="Chen C."/>
            <person name="Yan M."/>
            <person name="Daum C."/>
            <person name="Ng V."/>
            <person name="Clum A."/>
            <person name="Steindorff A."/>
            <person name="Ohm R.A."/>
            <person name="Martin F."/>
            <person name="Silar P."/>
            <person name="Natvig D.O."/>
            <person name="Lalanne C."/>
            <person name="Gautier V."/>
            <person name="Ament-Velasquez S.L."/>
            <person name="Kruys A."/>
            <person name="Hutchinson M.I."/>
            <person name="Powell A.J."/>
            <person name="Barry K."/>
            <person name="Miller A.N."/>
            <person name="Grigoriev I.V."/>
            <person name="Debuchy R."/>
            <person name="Gladieux P."/>
            <person name="Hiltunen Thoren M."/>
            <person name="Johannesson H."/>
        </authorList>
    </citation>
    <scope>NUCLEOTIDE SEQUENCE</scope>
    <source>
        <strain evidence="2">CBS 990.96</strain>
    </source>
</reference>
<feature type="compositionally biased region" description="Basic residues" evidence="1">
    <location>
        <begin position="64"/>
        <end position="73"/>
    </location>
</feature>
<dbReference type="AlphaFoldDB" id="A0AAN7GRY0"/>
<proteinExistence type="predicted"/>
<sequence length="87" mass="9867">MKEKDEGKYDSITRSLKGKTNFSFSFELIPITGRFYAAGVEDMRDDVEKVVVTEEEAKEEGAKHPPKHGHHVSHNPGVIEHGEFKKK</sequence>
<feature type="region of interest" description="Disordered" evidence="1">
    <location>
        <begin position="55"/>
        <end position="87"/>
    </location>
</feature>
<evidence type="ECO:0000313" key="2">
    <source>
        <dbReference type="EMBL" id="KAK4223113.1"/>
    </source>
</evidence>
<dbReference type="Gene3D" id="2.30.30.1060">
    <property type="match status" value="1"/>
</dbReference>
<evidence type="ECO:0000313" key="3">
    <source>
        <dbReference type="Proteomes" id="UP001301958"/>
    </source>
</evidence>
<evidence type="ECO:0000256" key="1">
    <source>
        <dbReference type="SAM" id="MobiDB-lite"/>
    </source>
</evidence>
<accession>A0AAN7GRY0</accession>
<reference evidence="2" key="2">
    <citation type="submission" date="2023-05" db="EMBL/GenBank/DDBJ databases">
        <authorList>
            <consortium name="Lawrence Berkeley National Laboratory"/>
            <person name="Steindorff A."/>
            <person name="Hensen N."/>
            <person name="Bonometti L."/>
            <person name="Westerberg I."/>
            <person name="Brannstrom I.O."/>
            <person name="Guillou S."/>
            <person name="Cros-Aarteil S."/>
            <person name="Calhoun S."/>
            <person name="Haridas S."/>
            <person name="Kuo A."/>
            <person name="Mondo S."/>
            <person name="Pangilinan J."/>
            <person name="Riley R."/>
            <person name="Labutti K."/>
            <person name="Andreopoulos B."/>
            <person name="Lipzen A."/>
            <person name="Chen C."/>
            <person name="Yanf M."/>
            <person name="Daum C."/>
            <person name="Ng V."/>
            <person name="Clum A."/>
            <person name="Ohm R."/>
            <person name="Martin F."/>
            <person name="Silar P."/>
            <person name="Natvig D."/>
            <person name="Lalanne C."/>
            <person name="Gautier V."/>
            <person name="Ament-Velasquez S.L."/>
            <person name="Kruys A."/>
            <person name="Hutchinson M.I."/>
            <person name="Powell A.J."/>
            <person name="Barry K."/>
            <person name="Miller A.N."/>
            <person name="Grigoriev I.V."/>
            <person name="Debuchy R."/>
            <person name="Gladieux P."/>
            <person name="Thoren M.H."/>
            <person name="Johannesson H."/>
        </authorList>
    </citation>
    <scope>NUCLEOTIDE SEQUENCE</scope>
    <source>
        <strain evidence="2">CBS 990.96</strain>
    </source>
</reference>
<protein>
    <submittedName>
        <fullName evidence="2">Uncharacterized protein</fullName>
    </submittedName>
</protein>
<organism evidence="2 3">
    <name type="scientific">Podospora fimiseda</name>
    <dbReference type="NCBI Taxonomy" id="252190"/>
    <lineage>
        <taxon>Eukaryota</taxon>
        <taxon>Fungi</taxon>
        <taxon>Dikarya</taxon>
        <taxon>Ascomycota</taxon>
        <taxon>Pezizomycotina</taxon>
        <taxon>Sordariomycetes</taxon>
        <taxon>Sordariomycetidae</taxon>
        <taxon>Sordariales</taxon>
        <taxon>Podosporaceae</taxon>
        <taxon>Podospora</taxon>
    </lineage>
</organism>
<gene>
    <name evidence="2" type="ORF">QBC38DRAFT_59589</name>
</gene>
<keyword evidence="3" id="KW-1185">Reference proteome</keyword>
<dbReference type="EMBL" id="MU865439">
    <property type="protein sequence ID" value="KAK4223113.1"/>
    <property type="molecule type" value="Genomic_DNA"/>
</dbReference>